<gene>
    <name evidence="1" type="ordered locus">Kkor_2587</name>
</gene>
<evidence type="ECO:0000313" key="1">
    <source>
        <dbReference type="EMBL" id="ACV27995.1"/>
    </source>
</evidence>
<proteinExistence type="predicted"/>
<dbReference type="Pfam" id="PF22817">
    <property type="entry name" value="ApeP-like"/>
    <property type="match status" value="1"/>
</dbReference>
<keyword evidence="2" id="KW-1185">Reference proteome</keyword>
<dbReference type="Proteomes" id="UP000001231">
    <property type="component" value="Chromosome"/>
</dbReference>
<accession>C7R9X6</accession>
<dbReference type="AlphaFoldDB" id="C7R9X6"/>
<dbReference type="RefSeq" id="WP_015781600.1">
    <property type="nucleotide sequence ID" value="NC_013166.1"/>
</dbReference>
<organism evidence="1 2">
    <name type="scientific">Kangiella koreensis (strain DSM 16069 / JCM 12317 / KCTC 12182 / SW-125)</name>
    <dbReference type="NCBI Taxonomy" id="523791"/>
    <lineage>
        <taxon>Bacteria</taxon>
        <taxon>Pseudomonadati</taxon>
        <taxon>Pseudomonadota</taxon>
        <taxon>Gammaproteobacteria</taxon>
        <taxon>Kangiellales</taxon>
        <taxon>Kangiellaceae</taxon>
        <taxon>Kangiella</taxon>
    </lineage>
</organism>
<dbReference type="Gene3D" id="3.10.129.10">
    <property type="entry name" value="Hotdog Thioesterase"/>
    <property type="match status" value="1"/>
</dbReference>
<evidence type="ECO:0000313" key="2">
    <source>
        <dbReference type="Proteomes" id="UP000001231"/>
    </source>
</evidence>
<dbReference type="InterPro" id="IPR029069">
    <property type="entry name" value="HotDog_dom_sf"/>
</dbReference>
<name>C7R9X6_KANKD</name>
<dbReference type="STRING" id="523791.Kkor_2587"/>
<dbReference type="PIRSF" id="PIRSF020565">
    <property type="entry name" value="3Ho_Ac_ACP_DH_prd"/>
    <property type="match status" value="1"/>
</dbReference>
<protein>
    <submittedName>
        <fullName evidence="1">Beta-hydroxyacyl-(Acyl-carrier-protein) dehydratase FabA/FabZ</fullName>
    </submittedName>
</protein>
<dbReference type="KEGG" id="kko:Kkor_2587"/>
<dbReference type="eggNOG" id="COG4706">
    <property type="taxonomic scope" value="Bacteria"/>
</dbReference>
<dbReference type="InParanoid" id="C7R9X6"/>
<reference evidence="1 2" key="1">
    <citation type="journal article" date="2009" name="Stand. Genomic Sci.">
        <title>Complete genome sequence of Kangiella koreensis type strain (SW-125).</title>
        <authorList>
            <person name="Han C."/>
            <person name="Sikorski J."/>
            <person name="Lapidus A."/>
            <person name="Nolan M."/>
            <person name="Glavina Del Rio T."/>
            <person name="Tice H."/>
            <person name="Cheng J.F."/>
            <person name="Lucas S."/>
            <person name="Chen F."/>
            <person name="Copeland A."/>
            <person name="Ivanova N."/>
            <person name="Mavromatis K."/>
            <person name="Ovchinnikova G."/>
            <person name="Pati A."/>
            <person name="Bruce D."/>
            <person name="Goodwin L."/>
            <person name="Pitluck S."/>
            <person name="Chen A."/>
            <person name="Palaniappan K."/>
            <person name="Land M."/>
            <person name="Hauser L."/>
            <person name="Chang Y.J."/>
            <person name="Jeffries C.D."/>
            <person name="Chain P."/>
            <person name="Saunders E."/>
            <person name="Brettin T."/>
            <person name="Goker M."/>
            <person name="Tindall B.J."/>
            <person name="Bristow J."/>
            <person name="Eisen J.A."/>
            <person name="Markowitz V."/>
            <person name="Hugenholtz P."/>
            <person name="Kyrpides N.C."/>
            <person name="Klenk H.P."/>
            <person name="Detter J.C."/>
        </authorList>
    </citation>
    <scope>NUCLEOTIDE SEQUENCE [LARGE SCALE GENOMIC DNA]</scope>
    <source>
        <strain evidence="2">DSM 16069 / KCTC 12182 / SW-125</strain>
    </source>
</reference>
<dbReference type="OrthoDB" id="9800188at2"/>
<dbReference type="HOGENOM" id="CLU_116661_1_0_6"/>
<dbReference type="EMBL" id="CP001707">
    <property type="protein sequence ID" value="ACV27995.1"/>
    <property type="molecule type" value="Genomic_DNA"/>
</dbReference>
<dbReference type="InterPro" id="IPR016776">
    <property type="entry name" value="ApeP-like_dehydratase"/>
</dbReference>
<sequence>MQQIHSTLESKKAGILSKPVSEFVPHSSPMVLLDEILDFEQNTLTAQFEVTAQSRFYCPKLKGIESWVGIEYMAQAVAALAGIRAYLVDQPVKLGFLLGTRHFEIHKTLFAANQTYRVVIAELFMDDSGLGAFDCSILHNETLVCQAKLNVFESNDTNQLLN</sequence>
<dbReference type="SUPFAM" id="SSF54637">
    <property type="entry name" value="Thioesterase/thiol ester dehydrase-isomerase"/>
    <property type="match status" value="1"/>
</dbReference>